<organism evidence="1">
    <name type="scientific">Rhizophora mucronata</name>
    <name type="common">Asiatic mangrove</name>
    <dbReference type="NCBI Taxonomy" id="61149"/>
    <lineage>
        <taxon>Eukaryota</taxon>
        <taxon>Viridiplantae</taxon>
        <taxon>Streptophyta</taxon>
        <taxon>Embryophyta</taxon>
        <taxon>Tracheophyta</taxon>
        <taxon>Spermatophyta</taxon>
        <taxon>Magnoliopsida</taxon>
        <taxon>eudicotyledons</taxon>
        <taxon>Gunneridae</taxon>
        <taxon>Pentapetalae</taxon>
        <taxon>rosids</taxon>
        <taxon>fabids</taxon>
        <taxon>Malpighiales</taxon>
        <taxon>Rhizophoraceae</taxon>
        <taxon>Rhizophora</taxon>
    </lineage>
</organism>
<dbReference type="AlphaFoldDB" id="A0A2P2QI72"/>
<sequence>MKIQSIILAILFSHFLS</sequence>
<reference evidence="1" key="1">
    <citation type="submission" date="2018-02" db="EMBL/GenBank/DDBJ databases">
        <title>Rhizophora mucronata_Transcriptome.</title>
        <authorList>
            <person name="Meera S.P."/>
            <person name="Sreeshan A."/>
            <person name="Augustine A."/>
        </authorList>
    </citation>
    <scope>NUCLEOTIDE SEQUENCE</scope>
    <source>
        <tissue evidence="1">Leaf</tissue>
    </source>
</reference>
<accession>A0A2P2QI72</accession>
<dbReference type="EMBL" id="GGEC01086216">
    <property type="protein sequence ID" value="MBX66700.1"/>
    <property type="molecule type" value="Transcribed_RNA"/>
</dbReference>
<protein>
    <submittedName>
        <fullName evidence="1">Uncharacterized protein</fullName>
    </submittedName>
</protein>
<proteinExistence type="predicted"/>
<name>A0A2P2QI72_RHIMU</name>
<evidence type="ECO:0000313" key="1">
    <source>
        <dbReference type="EMBL" id="MBX66700.1"/>
    </source>
</evidence>